<sequence>HQAKLLAAITAAYADEDVGTAASMAEEAVRWNGTYIDKNNEVKKVILNGDKGIYKCNFQNDKCIDPPIKIGESMFEDAFISPDTGKAVGKVYIGESIDGYIYDLNTEANNDTKIALVWKSLPYQKYVYGMGNYDIKKAYGNGENKTYHGYLFQGKYITLREGGNILAGMNAAILGVPFEEFQKASGALHAGGKLGLIRHKTTGYVYGAYPRYGEIDYQYLRSKYGYQLGIKRIECNISNPTLLKCEGK</sequence>
<name>A0ABW8U9M0_9GAMM</name>
<feature type="non-terminal residue" evidence="1">
    <location>
        <position position="1"/>
    </location>
</feature>
<comment type="caution">
    <text evidence="1">The sequence shown here is derived from an EMBL/GenBank/DDBJ whole genome shotgun (WGS) entry which is preliminary data.</text>
</comment>
<evidence type="ECO:0000313" key="1">
    <source>
        <dbReference type="EMBL" id="MFL1732742.1"/>
    </source>
</evidence>
<keyword evidence="2" id="KW-1185">Reference proteome</keyword>
<dbReference type="Proteomes" id="UP001624684">
    <property type="component" value="Unassembled WGS sequence"/>
</dbReference>
<accession>A0ABW8U9M0</accession>
<gene>
    <name evidence="1" type="ORF">ACJHVH_07010</name>
</gene>
<evidence type="ECO:0000313" key="2">
    <source>
        <dbReference type="Proteomes" id="UP001624684"/>
    </source>
</evidence>
<dbReference type="EMBL" id="JBJJXE010000010">
    <property type="protein sequence ID" value="MFL1732742.1"/>
    <property type="molecule type" value="Genomic_DNA"/>
</dbReference>
<protein>
    <submittedName>
        <fullName evidence="1">Uncharacterized protein</fullName>
    </submittedName>
</protein>
<reference evidence="1 2" key="1">
    <citation type="submission" date="2024-11" db="EMBL/GenBank/DDBJ databases">
        <title>First Report of Moraxella oculi in Brazil in an Infectious Bovine Keratoconjunctivitis Outbreak.</title>
        <authorList>
            <person name="Carvalho C.V."/>
            <person name="Domingues R."/>
            <person name="Coutinho C."/>
            <person name="Honorio N.T.B.S."/>
            <person name="Faza D.R.L.R."/>
            <person name="Carvalho W.A."/>
            <person name="Machado A.B.F."/>
            <person name="Martins M.F."/>
            <person name="Gaspar E.B."/>
        </authorList>
    </citation>
    <scope>NUCLEOTIDE SEQUENCE [LARGE SCALE GENOMIC DNA]</scope>
    <source>
        <strain evidence="1 2">2117LE</strain>
    </source>
</reference>
<organism evidence="1 2">
    <name type="scientific">Moraxella oculi</name>
    <dbReference type="NCBI Taxonomy" id="2940516"/>
    <lineage>
        <taxon>Bacteria</taxon>
        <taxon>Pseudomonadati</taxon>
        <taxon>Pseudomonadota</taxon>
        <taxon>Gammaproteobacteria</taxon>
        <taxon>Moraxellales</taxon>
        <taxon>Moraxellaceae</taxon>
        <taxon>Moraxella</taxon>
    </lineage>
</organism>
<proteinExistence type="predicted"/>